<evidence type="ECO:0000256" key="12">
    <source>
        <dbReference type="ARBA" id="ARBA00049404"/>
    </source>
</evidence>
<proteinExistence type="predicted"/>
<keyword evidence="9 13" id="KW-0658">Purine biosynthesis</keyword>
<keyword evidence="7 13" id="KW-0547">Nucleotide-binding</keyword>
<dbReference type="InterPro" id="IPR025777">
    <property type="entry name" value="GMPS_ATP_PPase_dom"/>
</dbReference>
<keyword evidence="8 13" id="KW-0332">GMP biosynthesis</keyword>
<organism evidence="15">
    <name type="scientific">uncultured marine group II/III euryarchaeote AD1000_80_C01</name>
    <dbReference type="NCBI Taxonomy" id="1457813"/>
    <lineage>
        <taxon>Archaea</taxon>
        <taxon>Methanobacteriati</taxon>
        <taxon>Methanobacteriota</taxon>
        <taxon>environmental samples</taxon>
    </lineage>
</organism>
<dbReference type="SUPFAM" id="SSF54810">
    <property type="entry name" value="GMP synthetase C-terminal dimerisation domain"/>
    <property type="match status" value="1"/>
</dbReference>
<dbReference type="GO" id="GO:0005829">
    <property type="term" value="C:cytosol"/>
    <property type="evidence" value="ECO:0007669"/>
    <property type="project" value="TreeGrafter"/>
</dbReference>
<dbReference type="Gene3D" id="3.30.300.10">
    <property type="match status" value="1"/>
</dbReference>
<dbReference type="PANTHER" id="PTHR11922:SF2">
    <property type="entry name" value="GMP SYNTHASE [GLUTAMINE-HYDROLYZING]"/>
    <property type="match status" value="1"/>
</dbReference>
<comment type="subunit">
    <text evidence="3">Heterodimer composed of a glutamine amidotransferase subunit (A) and a GMP-binding subunit (B).</text>
</comment>
<reference evidence="15" key="1">
    <citation type="journal article" date="2014" name="Genome Biol. Evol.">
        <title>Pangenome evidence for extensive interdomain horizontal transfer affecting lineage core and shell genes in uncultured planktonic thaumarchaeota and euryarchaeota.</title>
        <authorList>
            <person name="Deschamps P."/>
            <person name="Zivanovic Y."/>
            <person name="Moreira D."/>
            <person name="Rodriguez-Valera F."/>
            <person name="Lopez-Garcia P."/>
        </authorList>
    </citation>
    <scope>NUCLEOTIDE SEQUENCE</scope>
</reference>
<evidence type="ECO:0000313" key="15">
    <source>
        <dbReference type="EMBL" id="AIE96473.1"/>
    </source>
</evidence>
<comment type="function">
    <text evidence="1">Catalyzes the synthesis of GMP from XMP.</text>
</comment>
<protein>
    <recommendedName>
        <fullName evidence="5">GMP synthase [glutamine-hydrolyzing] subunit B</fullName>
        <ecNumber evidence="4">6.3.5.2</ecNumber>
    </recommendedName>
    <alternativeName>
        <fullName evidence="11">GMP synthetase</fullName>
    </alternativeName>
</protein>
<dbReference type="GO" id="GO:0005524">
    <property type="term" value="F:ATP binding"/>
    <property type="evidence" value="ECO:0007669"/>
    <property type="project" value="UniProtKB-UniRule"/>
</dbReference>
<dbReference type="PANTHER" id="PTHR11922">
    <property type="entry name" value="GMP SYNTHASE-RELATED"/>
    <property type="match status" value="1"/>
</dbReference>
<dbReference type="InterPro" id="IPR001674">
    <property type="entry name" value="GMP_synth_C"/>
</dbReference>
<evidence type="ECO:0000256" key="7">
    <source>
        <dbReference type="ARBA" id="ARBA00022741"/>
    </source>
</evidence>
<keyword evidence="6 15" id="KW-0436">Ligase</keyword>
<evidence type="ECO:0000256" key="5">
    <source>
        <dbReference type="ARBA" id="ARBA00022411"/>
    </source>
</evidence>
<dbReference type="FunFam" id="3.30.300.10:FF:000002">
    <property type="entry name" value="GMP synthase [glutamine-hydrolyzing]"/>
    <property type="match status" value="1"/>
</dbReference>
<dbReference type="InterPro" id="IPR022310">
    <property type="entry name" value="NAD/GMP_synthase"/>
</dbReference>
<dbReference type="GO" id="GO:0003921">
    <property type="term" value="F:GMP synthase activity"/>
    <property type="evidence" value="ECO:0007669"/>
    <property type="project" value="InterPro"/>
</dbReference>
<dbReference type="EC" id="6.3.5.2" evidence="4"/>
<sequence length="318" mass="34890">MNLMIGAANLIDEAISNLKESIDDIAIIACSGGIDSSVAATLANRAVGNLLHCVYVDTGLMRKNETEDVQRVLSELGLNLTTVHAADRYFEALKGVTDPETKRKIIGELFIRIFEEEQKKVGAKYLVQGTIAPDWIESGGGVRDVIKSHHNVGGLPDDVDLEIVEPLRDCYKDEVREMARELGIPSSERQPFPGPGLAVRVLGELTPERVEVCREACAIVEEELEAAASEGKMELPWQYFAALLPVRSVGVHGDVRVHGETVVIRAVASFDGMSARYSLIPHDILEKISIRVTNTLKGDVNRVVYDVTHKPPGTIEWE</sequence>
<accession>A0A075FYT4</accession>
<evidence type="ECO:0000256" key="13">
    <source>
        <dbReference type="PROSITE-ProRule" id="PRU00886"/>
    </source>
</evidence>
<comment type="pathway">
    <text evidence="2">Purine metabolism; GMP biosynthesis; GMP from XMP (L-Gln route): step 1/1.</text>
</comment>
<keyword evidence="10 13" id="KW-0067">ATP-binding</keyword>
<dbReference type="UniPathway" id="UPA00189">
    <property type="reaction ID" value="UER00296"/>
</dbReference>
<evidence type="ECO:0000256" key="11">
    <source>
        <dbReference type="ARBA" id="ARBA00030464"/>
    </source>
</evidence>
<evidence type="ECO:0000256" key="2">
    <source>
        <dbReference type="ARBA" id="ARBA00005153"/>
    </source>
</evidence>
<dbReference type="CDD" id="cd01997">
    <property type="entry name" value="GMP_synthase_C"/>
    <property type="match status" value="1"/>
</dbReference>
<dbReference type="Pfam" id="PF02540">
    <property type="entry name" value="NAD_synthase"/>
    <property type="match status" value="1"/>
</dbReference>
<evidence type="ECO:0000256" key="6">
    <source>
        <dbReference type="ARBA" id="ARBA00022598"/>
    </source>
</evidence>
<evidence type="ECO:0000256" key="1">
    <source>
        <dbReference type="ARBA" id="ARBA00002332"/>
    </source>
</evidence>
<evidence type="ECO:0000259" key="14">
    <source>
        <dbReference type="PROSITE" id="PS51553"/>
    </source>
</evidence>
<dbReference type="InterPro" id="IPR014729">
    <property type="entry name" value="Rossmann-like_a/b/a_fold"/>
</dbReference>
<dbReference type="EMBL" id="KF900480">
    <property type="protein sequence ID" value="AIE96473.1"/>
    <property type="molecule type" value="Genomic_DNA"/>
</dbReference>
<dbReference type="Pfam" id="PF00958">
    <property type="entry name" value="GMP_synt_C"/>
    <property type="match status" value="1"/>
</dbReference>
<evidence type="ECO:0000256" key="4">
    <source>
        <dbReference type="ARBA" id="ARBA00012746"/>
    </source>
</evidence>
<gene>
    <name evidence="15" type="primary">guaA</name>
</gene>
<feature type="binding site" evidence="13">
    <location>
        <begin position="31"/>
        <end position="37"/>
    </location>
    <ligand>
        <name>ATP</name>
        <dbReference type="ChEBI" id="CHEBI:30616"/>
    </ligand>
</feature>
<evidence type="ECO:0000256" key="9">
    <source>
        <dbReference type="ARBA" id="ARBA00022755"/>
    </source>
</evidence>
<dbReference type="Gene3D" id="3.40.50.620">
    <property type="entry name" value="HUPs"/>
    <property type="match status" value="1"/>
</dbReference>
<evidence type="ECO:0000256" key="8">
    <source>
        <dbReference type="ARBA" id="ARBA00022749"/>
    </source>
</evidence>
<feature type="domain" description="GMPS ATP-PPase" evidence="14">
    <location>
        <begin position="5"/>
        <end position="191"/>
    </location>
</feature>
<dbReference type="NCBIfam" id="TIGR00884">
    <property type="entry name" value="guaA_Cterm"/>
    <property type="match status" value="1"/>
</dbReference>
<evidence type="ECO:0000256" key="3">
    <source>
        <dbReference type="ARBA" id="ARBA00011264"/>
    </source>
</evidence>
<dbReference type="PROSITE" id="PS51553">
    <property type="entry name" value="GMPS_ATP_PPASE"/>
    <property type="match status" value="1"/>
</dbReference>
<dbReference type="AlphaFoldDB" id="A0A075FYT4"/>
<name>A0A075FYT4_9EURY</name>
<dbReference type="SUPFAM" id="SSF52402">
    <property type="entry name" value="Adenine nucleotide alpha hydrolases-like"/>
    <property type="match status" value="1"/>
</dbReference>
<evidence type="ECO:0000256" key="10">
    <source>
        <dbReference type="ARBA" id="ARBA00022840"/>
    </source>
</evidence>
<comment type="catalytic activity">
    <reaction evidence="12">
        <text>XMP + L-glutamine + ATP + H2O = GMP + L-glutamate + AMP + diphosphate + 2 H(+)</text>
        <dbReference type="Rhea" id="RHEA:11680"/>
        <dbReference type="ChEBI" id="CHEBI:15377"/>
        <dbReference type="ChEBI" id="CHEBI:15378"/>
        <dbReference type="ChEBI" id="CHEBI:29985"/>
        <dbReference type="ChEBI" id="CHEBI:30616"/>
        <dbReference type="ChEBI" id="CHEBI:33019"/>
        <dbReference type="ChEBI" id="CHEBI:57464"/>
        <dbReference type="ChEBI" id="CHEBI:58115"/>
        <dbReference type="ChEBI" id="CHEBI:58359"/>
        <dbReference type="ChEBI" id="CHEBI:456215"/>
        <dbReference type="EC" id="6.3.5.2"/>
    </reaction>
</comment>